<dbReference type="PANTHER" id="PTHR12317">
    <property type="entry name" value="DIACYLGLYCEROL O-ACYLTRANSFERASE"/>
    <property type="match status" value="1"/>
</dbReference>
<dbReference type="GO" id="GO:0019432">
    <property type="term" value="P:triglyceride biosynthetic process"/>
    <property type="evidence" value="ECO:0007669"/>
    <property type="project" value="UniProtKB-UniRule"/>
</dbReference>
<keyword evidence="19" id="KW-1185">Reference proteome</keyword>
<keyword evidence="9" id="KW-0319">Glycerol metabolism</keyword>
<feature type="transmembrane region" description="Helical" evidence="16">
    <location>
        <begin position="105"/>
        <end position="123"/>
    </location>
</feature>
<dbReference type="CDD" id="cd07987">
    <property type="entry name" value="LPLAT_MGAT-like"/>
    <property type="match status" value="1"/>
</dbReference>
<dbReference type="PANTHER" id="PTHR12317:SF0">
    <property type="entry name" value="ACYLTRANSFERASE"/>
    <property type="match status" value="1"/>
</dbReference>
<dbReference type="EMBL" id="KZ825556">
    <property type="protein sequence ID" value="PYI28087.1"/>
    <property type="molecule type" value="Genomic_DNA"/>
</dbReference>
<keyword evidence="7" id="KW-0808">Transferase</keyword>
<dbReference type="GO" id="GO:0006071">
    <property type="term" value="P:glycerol metabolic process"/>
    <property type="evidence" value="ECO:0007669"/>
    <property type="project" value="UniProtKB-UniRule"/>
</dbReference>
<evidence type="ECO:0000256" key="6">
    <source>
        <dbReference type="ARBA" id="ARBA00022516"/>
    </source>
</evidence>
<evidence type="ECO:0000256" key="7">
    <source>
        <dbReference type="ARBA" id="ARBA00022679"/>
    </source>
</evidence>
<evidence type="ECO:0000256" key="3">
    <source>
        <dbReference type="ARBA" id="ARBA00005189"/>
    </source>
</evidence>
<comment type="function">
    <text evidence="16">Catalyzes the terminal and only committed step in triacylglycerol synthesis by using diacylglycerol and fatty acyl CoA as substrates.</text>
</comment>
<evidence type="ECO:0000256" key="4">
    <source>
        <dbReference type="ARBA" id="ARBA00005420"/>
    </source>
</evidence>
<comment type="pathway">
    <text evidence="3">Lipid metabolism.</text>
</comment>
<dbReference type="Pfam" id="PF03982">
    <property type="entry name" value="DAGAT"/>
    <property type="match status" value="1"/>
</dbReference>
<gene>
    <name evidence="18" type="ORF">BP00DRAFT_378288</name>
</gene>
<dbReference type="GO" id="GO:0004144">
    <property type="term" value="F:diacylglycerol O-acyltransferase activity"/>
    <property type="evidence" value="ECO:0007669"/>
    <property type="project" value="UniProtKB-UniRule"/>
</dbReference>
<evidence type="ECO:0000256" key="16">
    <source>
        <dbReference type="RuleBase" id="RU367023"/>
    </source>
</evidence>
<reference evidence="18 19" key="1">
    <citation type="submission" date="2018-02" db="EMBL/GenBank/DDBJ databases">
        <title>The genomes of Aspergillus section Nigri reveals drivers in fungal speciation.</title>
        <authorList>
            <consortium name="DOE Joint Genome Institute"/>
            <person name="Vesth T.C."/>
            <person name="Nybo J."/>
            <person name="Theobald S."/>
            <person name="Brandl J."/>
            <person name="Frisvad J.C."/>
            <person name="Nielsen K.F."/>
            <person name="Lyhne E.K."/>
            <person name="Kogle M.E."/>
            <person name="Kuo A."/>
            <person name="Riley R."/>
            <person name="Clum A."/>
            <person name="Nolan M."/>
            <person name="Lipzen A."/>
            <person name="Salamov A."/>
            <person name="Henrissat B."/>
            <person name="Wiebenga A."/>
            <person name="De vries R.P."/>
            <person name="Grigoriev I.V."/>
            <person name="Mortensen U.H."/>
            <person name="Andersen M.R."/>
            <person name="Baker S.E."/>
        </authorList>
    </citation>
    <scope>NUCLEOTIDE SEQUENCE [LARGE SCALE GENOMIC DNA]</scope>
    <source>
        <strain evidence="18 19">CBS 114.80</strain>
    </source>
</reference>
<sequence>MPNSGSCAPAGTGNDSLAQQQPSSPQRSPISITHDGFSTDGSGSDRARNTEKDLRERRIRWAPLNIGLERRLQTFVVLCHTLTIAIFLTMFFFSCAIPLSWPVLIPYLIYISLFSTAATSGSLRGRCNCLRSLRVWKLYASYFPARLHRSEPLPPTRKYIFGYHPHGIISHGAFAAFATEALGFSKLFPGITNTLLTLDSNFRIPFYREYALAMGIASVSRESCENILTKGGTNGEGMGRAVTIVIGGARESLDALPNTLRLVLKRRKGFIKLAIRTGADLVPILAFGENDLYEQVRSEDHPIIHKFQMLVKRVMGFTIPLFHARGIFNYDVGLMPYRRPLNIVVGRPIRVTQQKDREKVDDKYIDLLHTMYVQELERLWEQWKDFYAKDRASEIEIVA</sequence>
<evidence type="ECO:0000313" key="19">
    <source>
        <dbReference type="Proteomes" id="UP000248817"/>
    </source>
</evidence>
<keyword evidence="14 16" id="KW-0012">Acyltransferase</keyword>
<keyword evidence="8 16" id="KW-0812">Transmembrane</keyword>
<keyword evidence="13 16" id="KW-0472">Membrane</keyword>
<keyword evidence="10 16" id="KW-0256">Endoplasmic reticulum</keyword>
<dbReference type="UniPathway" id="UPA00282"/>
<keyword evidence="12 16" id="KW-0443">Lipid metabolism</keyword>
<evidence type="ECO:0000256" key="8">
    <source>
        <dbReference type="ARBA" id="ARBA00022692"/>
    </source>
</evidence>
<dbReference type="InterPro" id="IPR007130">
    <property type="entry name" value="DAGAT"/>
</dbReference>
<evidence type="ECO:0000256" key="15">
    <source>
        <dbReference type="ARBA" id="ARBA00048109"/>
    </source>
</evidence>
<keyword evidence="11 16" id="KW-1133">Transmembrane helix</keyword>
<evidence type="ECO:0000256" key="1">
    <source>
        <dbReference type="ARBA" id="ARBA00004477"/>
    </source>
</evidence>
<accession>A0A2V5IVK0</accession>
<evidence type="ECO:0000256" key="9">
    <source>
        <dbReference type="ARBA" id="ARBA00022798"/>
    </source>
</evidence>
<evidence type="ECO:0000256" key="13">
    <source>
        <dbReference type="ARBA" id="ARBA00023136"/>
    </source>
</evidence>
<dbReference type="GO" id="GO:0005789">
    <property type="term" value="C:endoplasmic reticulum membrane"/>
    <property type="evidence" value="ECO:0007669"/>
    <property type="project" value="UniProtKB-SubCell"/>
</dbReference>
<feature type="region of interest" description="Disordered" evidence="17">
    <location>
        <begin position="1"/>
        <end position="52"/>
    </location>
</feature>
<comment type="catalytic activity">
    <reaction evidence="15 16">
        <text>an acyl-CoA + a 1,2-diacyl-sn-glycerol = a triacyl-sn-glycerol + CoA</text>
        <dbReference type="Rhea" id="RHEA:10868"/>
        <dbReference type="ChEBI" id="CHEBI:17815"/>
        <dbReference type="ChEBI" id="CHEBI:57287"/>
        <dbReference type="ChEBI" id="CHEBI:58342"/>
        <dbReference type="ChEBI" id="CHEBI:64615"/>
        <dbReference type="EC" id="2.3.1.20"/>
    </reaction>
</comment>
<evidence type="ECO:0000256" key="17">
    <source>
        <dbReference type="SAM" id="MobiDB-lite"/>
    </source>
</evidence>
<keyword evidence="6 16" id="KW-0444">Lipid biosynthesis</keyword>
<organism evidence="18 19">
    <name type="scientific">Aspergillus indologenus CBS 114.80</name>
    <dbReference type="NCBI Taxonomy" id="1450541"/>
    <lineage>
        <taxon>Eukaryota</taxon>
        <taxon>Fungi</taxon>
        <taxon>Dikarya</taxon>
        <taxon>Ascomycota</taxon>
        <taxon>Pezizomycotina</taxon>
        <taxon>Eurotiomycetes</taxon>
        <taxon>Eurotiomycetidae</taxon>
        <taxon>Eurotiales</taxon>
        <taxon>Aspergillaceae</taxon>
        <taxon>Aspergillus</taxon>
        <taxon>Aspergillus subgen. Circumdati</taxon>
    </lineage>
</organism>
<name>A0A2V5IVK0_9EURO</name>
<feature type="compositionally biased region" description="Low complexity" evidence="17">
    <location>
        <begin position="19"/>
        <end position="32"/>
    </location>
</feature>
<feature type="transmembrane region" description="Helical" evidence="16">
    <location>
        <begin position="75"/>
        <end position="99"/>
    </location>
</feature>
<proteinExistence type="inferred from homology"/>
<evidence type="ECO:0000256" key="12">
    <source>
        <dbReference type="ARBA" id="ARBA00023098"/>
    </source>
</evidence>
<comment type="pathway">
    <text evidence="2 16">Glycerolipid metabolism; triacylglycerol biosynthesis.</text>
</comment>
<dbReference type="Proteomes" id="UP000248817">
    <property type="component" value="Unassembled WGS sequence"/>
</dbReference>
<comment type="subcellular location">
    <subcellularLocation>
        <location evidence="1 16">Endoplasmic reticulum membrane</location>
        <topology evidence="1 16">Multi-pass membrane protein</topology>
    </subcellularLocation>
</comment>
<feature type="compositionally biased region" description="Basic and acidic residues" evidence="17">
    <location>
        <begin position="43"/>
        <end position="52"/>
    </location>
</feature>
<comment type="similarity">
    <text evidence="4 16">Belongs to the diacylglycerol acyltransferase family.</text>
</comment>
<evidence type="ECO:0000256" key="14">
    <source>
        <dbReference type="ARBA" id="ARBA00023315"/>
    </source>
</evidence>
<dbReference type="EC" id="2.3.1.20" evidence="5 16"/>
<evidence type="ECO:0000256" key="2">
    <source>
        <dbReference type="ARBA" id="ARBA00004771"/>
    </source>
</evidence>
<dbReference type="AlphaFoldDB" id="A0A2V5IVK0"/>
<evidence type="ECO:0000256" key="11">
    <source>
        <dbReference type="ARBA" id="ARBA00022989"/>
    </source>
</evidence>
<evidence type="ECO:0000256" key="5">
    <source>
        <dbReference type="ARBA" id="ARBA00013244"/>
    </source>
</evidence>
<protein>
    <recommendedName>
        <fullName evidence="5 16">Diacylglycerol O-acyltransferase</fullName>
        <ecNumber evidence="5 16">2.3.1.20</ecNumber>
    </recommendedName>
</protein>
<evidence type="ECO:0000256" key="10">
    <source>
        <dbReference type="ARBA" id="ARBA00022824"/>
    </source>
</evidence>
<evidence type="ECO:0000313" key="18">
    <source>
        <dbReference type="EMBL" id="PYI28087.1"/>
    </source>
</evidence>